<reference evidence="6 7" key="1">
    <citation type="submission" date="2016-11" db="EMBL/GenBank/DDBJ databases">
        <title>Trade-off between light-utilization and light-protection in marine flavobacteria.</title>
        <authorList>
            <person name="Kumagai Y."/>
        </authorList>
    </citation>
    <scope>NUCLEOTIDE SEQUENCE [LARGE SCALE GENOMIC DNA]</scope>
    <source>
        <strain evidence="6 7">ATCC 700397</strain>
    </source>
</reference>
<keyword evidence="2 6" id="KW-0378">Hydrolase</keyword>
<dbReference type="Pfam" id="PF02682">
    <property type="entry name" value="CT_C_D"/>
    <property type="match status" value="1"/>
</dbReference>
<dbReference type="SUPFAM" id="SSF50891">
    <property type="entry name" value="Cyclophilin-like"/>
    <property type="match status" value="1"/>
</dbReference>
<keyword evidence="4" id="KW-0812">Transmembrane</keyword>
<keyword evidence="7" id="KW-1185">Reference proteome</keyword>
<dbReference type="InterPro" id="IPR003833">
    <property type="entry name" value="CT_C_D"/>
</dbReference>
<feature type="transmembrane region" description="Helical" evidence="4">
    <location>
        <begin position="124"/>
        <end position="143"/>
    </location>
</feature>
<evidence type="ECO:0000256" key="1">
    <source>
        <dbReference type="ARBA" id="ARBA00022741"/>
    </source>
</evidence>
<dbReference type="PANTHER" id="PTHR34698">
    <property type="entry name" value="5-OXOPROLINASE SUBUNIT B"/>
    <property type="match status" value="1"/>
</dbReference>
<dbReference type="OrthoDB" id="9778567at2"/>
<keyword evidence="4" id="KW-0472">Membrane</keyword>
<keyword evidence="3" id="KW-0067">ATP-binding</keyword>
<dbReference type="Gene3D" id="3.30.1360.40">
    <property type="match status" value="1"/>
</dbReference>
<dbReference type="NCBIfam" id="TIGR00370">
    <property type="entry name" value="5-oxoprolinase subunit PxpB"/>
    <property type="match status" value="1"/>
</dbReference>
<feature type="domain" description="Carboxyltransferase" evidence="5">
    <location>
        <begin position="2"/>
        <end position="203"/>
    </location>
</feature>
<dbReference type="RefSeq" id="WP_104810186.1">
    <property type="nucleotide sequence ID" value="NZ_MQUA01000013.1"/>
</dbReference>
<accession>A0A2S7KZ85</accession>
<dbReference type="GO" id="GO:0005524">
    <property type="term" value="F:ATP binding"/>
    <property type="evidence" value="ECO:0007669"/>
    <property type="project" value="UniProtKB-KW"/>
</dbReference>
<evidence type="ECO:0000259" key="5">
    <source>
        <dbReference type="SMART" id="SM00796"/>
    </source>
</evidence>
<evidence type="ECO:0000313" key="6">
    <source>
        <dbReference type="EMBL" id="PQB07984.1"/>
    </source>
</evidence>
<gene>
    <name evidence="6" type="ORF">BST83_13115</name>
</gene>
<evidence type="ECO:0000256" key="3">
    <source>
        <dbReference type="ARBA" id="ARBA00022840"/>
    </source>
</evidence>
<protein>
    <submittedName>
        <fullName evidence="6">Allophanate hydrolase</fullName>
    </submittedName>
</protein>
<keyword evidence="1" id="KW-0547">Nucleotide-binding</keyword>
<dbReference type="InterPro" id="IPR029000">
    <property type="entry name" value="Cyclophilin-like_dom_sf"/>
</dbReference>
<dbReference type="AlphaFoldDB" id="A0A2S7KZ85"/>
<sequence>MHIYKPFGAKAILIEWKAIIEEATLKDILEFKDKINSQKSESYLDFSVGYNSLTIIFKDIILDFNQEVEKLKLIYTLNSTIKPVQKFLWEIPVCYDLEFGIDLEEMSKSLNLEISEIIKMHSEGIYTVFFIGFLPGFLYLGGLNSKLFFDRKPNPRLNVEVGSVGIGGEQTGVYPVNSAGGWNIIGKAPISFFDLEASNPCFAKSGDQIKFSAITKKEFLELENVVSKKTYQLFKTVIND</sequence>
<dbReference type="SUPFAM" id="SSF160467">
    <property type="entry name" value="PH0987 N-terminal domain-like"/>
    <property type="match status" value="1"/>
</dbReference>
<evidence type="ECO:0000313" key="7">
    <source>
        <dbReference type="Proteomes" id="UP000239522"/>
    </source>
</evidence>
<dbReference type="EMBL" id="MQUA01000013">
    <property type="protein sequence ID" value="PQB07984.1"/>
    <property type="molecule type" value="Genomic_DNA"/>
</dbReference>
<name>A0A2S7KZ85_9FLAO</name>
<dbReference type="Proteomes" id="UP000239522">
    <property type="component" value="Unassembled WGS sequence"/>
</dbReference>
<comment type="caution">
    <text evidence="6">The sequence shown here is derived from an EMBL/GenBank/DDBJ whole genome shotgun (WGS) entry which is preliminary data.</text>
</comment>
<evidence type="ECO:0000256" key="2">
    <source>
        <dbReference type="ARBA" id="ARBA00022801"/>
    </source>
</evidence>
<proteinExistence type="predicted"/>
<dbReference type="SMART" id="SM00796">
    <property type="entry name" value="AHS1"/>
    <property type="match status" value="1"/>
</dbReference>
<dbReference type="Gene3D" id="2.40.100.10">
    <property type="entry name" value="Cyclophilin-like"/>
    <property type="match status" value="1"/>
</dbReference>
<dbReference type="GO" id="GO:0016787">
    <property type="term" value="F:hydrolase activity"/>
    <property type="evidence" value="ECO:0007669"/>
    <property type="project" value="UniProtKB-KW"/>
</dbReference>
<organism evidence="6 7">
    <name type="scientific">Polaribacter filamentus</name>
    <dbReference type="NCBI Taxonomy" id="53483"/>
    <lineage>
        <taxon>Bacteria</taxon>
        <taxon>Pseudomonadati</taxon>
        <taxon>Bacteroidota</taxon>
        <taxon>Flavobacteriia</taxon>
        <taxon>Flavobacteriales</taxon>
        <taxon>Flavobacteriaceae</taxon>
    </lineage>
</organism>
<dbReference type="PANTHER" id="PTHR34698:SF2">
    <property type="entry name" value="5-OXOPROLINASE SUBUNIT B"/>
    <property type="match status" value="1"/>
</dbReference>
<evidence type="ECO:0000256" key="4">
    <source>
        <dbReference type="SAM" id="Phobius"/>
    </source>
</evidence>
<dbReference type="InterPro" id="IPR010016">
    <property type="entry name" value="PxpB"/>
</dbReference>
<keyword evidence="4" id="KW-1133">Transmembrane helix</keyword>